<dbReference type="InterPro" id="IPR050338">
    <property type="entry name" value="DisA"/>
</dbReference>
<dbReference type="NCBIfam" id="NF038328">
    <property type="entry name" value="c-di-AMP_CdaS"/>
    <property type="match status" value="1"/>
</dbReference>
<dbReference type="InterPro" id="IPR036888">
    <property type="entry name" value="DNA_integrity_DisA_N_sf"/>
</dbReference>
<keyword evidence="6" id="KW-1133">Transmembrane helix</keyword>
<dbReference type="PANTHER" id="PTHR34185">
    <property type="entry name" value="DIADENYLATE CYCLASE"/>
    <property type="match status" value="1"/>
</dbReference>
<dbReference type="RefSeq" id="WP_269881747.1">
    <property type="nucleotide sequence ID" value="NZ_JAQAGZ010000007.1"/>
</dbReference>
<comment type="catalytic activity">
    <reaction evidence="1 6">
        <text>2 ATP = 3',3'-c-di-AMP + 2 diphosphate</text>
        <dbReference type="Rhea" id="RHEA:35655"/>
        <dbReference type="ChEBI" id="CHEBI:30616"/>
        <dbReference type="ChEBI" id="CHEBI:33019"/>
        <dbReference type="ChEBI" id="CHEBI:71500"/>
        <dbReference type="EC" id="2.7.7.85"/>
    </reaction>
</comment>
<evidence type="ECO:0000313" key="8">
    <source>
        <dbReference type="EMBL" id="MCZ8513257.1"/>
    </source>
</evidence>
<evidence type="ECO:0000256" key="1">
    <source>
        <dbReference type="ARBA" id="ARBA00000877"/>
    </source>
</evidence>
<evidence type="ECO:0000256" key="4">
    <source>
        <dbReference type="ARBA" id="ARBA00022741"/>
    </source>
</evidence>
<keyword evidence="6" id="KW-0812">Transmembrane</keyword>
<evidence type="ECO:0000256" key="5">
    <source>
        <dbReference type="ARBA" id="ARBA00022840"/>
    </source>
</evidence>
<dbReference type="SUPFAM" id="SSF143597">
    <property type="entry name" value="YojJ-like"/>
    <property type="match status" value="1"/>
</dbReference>
<dbReference type="InterPro" id="IPR019457">
    <property type="entry name" value="CdaS_N"/>
</dbReference>
<dbReference type="Pfam" id="PF10372">
    <property type="entry name" value="CdaS_N"/>
    <property type="match status" value="1"/>
</dbReference>
<keyword evidence="6" id="KW-0472">Membrane</keyword>
<accession>A0ABT4Q8Q7</accession>
<protein>
    <recommendedName>
        <fullName evidence="6">Diadenylate cyclase</fullName>
        <shortName evidence="6">DAC</shortName>
        <ecNumber evidence="6">2.7.7.85</ecNumber>
    </recommendedName>
    <alternativeName>
        <fullName evidence="6">Cyclic-di-AMP synthase</fullName>
        <shortName evidence="6">c-di-AMP synthase</shortName>
    </alternativeName>
</protein>
<evidence type="ECO:0000256" key="3">
    <source>
        <dbReference type="ARBA" id="ARBA00022695"/>
    </source>
</evidence>
<dbReference type="HAMAP" id="MF_00838">
    <property type="entry name" value="DacB"/>
    <property type="match status" value="1"/>
</dbReference>
<dbReference type="InterPro" id="IPR053472">
    <property type="entry name" value="DAC_CdaS-like"/>
</dbReference>
<comment type="similarity">
    <text evidence="6">Belongs to the adenylate cyclase family. DacB/CdaS subfamily.</text>
</comment>
<keyword evidence="2 6" id="KW-0808">Transferase</keyword>
<dbReference type="PROSITE" id="PS51794">
    <property type="entry name" value="DAC"/>
    <property type="match status" value="1"/>
</dbReference>
<name>A0ABT4Q8Q7_9BACL</name>
<proteinExistence type="inferred from homology"/>
<feature type="domain" description="DAC" evidence="7">
    <location>
        <begin position="55"/>
        <end position="206"/>
    </location>
</feature>
<organism evidence="8 9">
    <name type="scientific">Paenibacillus gyeongsangnamensis</name>
    <dbReference type="NCBI Taxonomy" id="3388067"/>
    <lineage>
        <taxon>Bacteria</taxon>
        <taxon>Bacillati</taxon>
        <taxon>Bacillota</taxon>
        <taxon>Bacilli</taxon>
        <taxon>Bacillales</taxon>
        <taxon>Paenibacillaceae</taxon>
        <taxon>Paenibacillus</taxon>
    </lineage>
</organism>
<reference evidence="8 9" key="1">
    <citation type="submission" date="2022-12" db="EMBL/GenBank/DDBJ databases">
        <title>Draft genome sequence of Paenibacillus sp. dW9.</title>
        <authorList>
            <person name="Choi E.-W."/>
            <person name="Kim D.-U."/>
        </authorList>
    </citation>
    <scope>NUCLEOTIDE SEQUENCE [LARGE SCALE GENOMIC DNA]</scope>
    <source>
        <strain evidence="9">dW9</strain>
    </source>
</reference>
<keyword evidence="9" id="KW-1185">Reference proteome</keyword>
<keyword evidence="3 6" id="KW-0548">Nucleotidyltransferase</keyword>
<keyword evidence="4 6" id="KW-0547">Nucleotide-binding</keyword>
<comment type="caution">
    <text evidence="8">The sequence shown here is derived from an EMBL/GenBank/DDBJ whole genome shotgun (WGS) entry which is preliminary data.</text>
</comment>
<keyword evidence="5 6" id="KW-0067">ATP-binding</keyword>
<evidence type="ECO:0000313" key="9">
    <source>
        <dbReference type="Proteomes" id="UP001527882"/>
    </source>
</evidence>
<gene>
    <name evidence="8" type="primary">cdaS</name>
    <name evidence="6" type="synonym">dacB</name>
    <name evidence="8" type="ORF">O9H85_12645</name>
</gene>
<sequence>MKEKRNCDVMDIKDQLKERLNAIAGAIKESLTAIDNEAHCLLSDFEKIGMAFKQMESLASSFYLQCYLSSFTPSFIDLSVTIRHLSERRHGALIVIERSDSLERFLHSGIIVGAALTPSLLESIFYPGSPLHDGAVLIRTDQIISAGNVLPISHAVVLDKKIGTRHRAAIGLTEHTDALVLVVSEETGNTSFAYKGVLHPIHDIEPALLQ</sequence>
<dbReference type="Gene3D" id="1.10.287.770">
    <property type="entry name" value="YojJ-like"/>
    <property type="match status" value="1"/>
</dbReference>
<evidence type="ECO:0000259" key="7">
    <source>
        <dbReference type="PROSITE" id="PS51794"/>
    </source>
</evidence>
<dbReference type="GO" id="GO:0106408">
    <property type="term" value="F:diadenylate cyclase activity"/>
    <property type="evidence" value="ECO:0007669"/>
    <property type="project" value="UniProtKB-EC"/>
</dbReference>
<evidence type="ECO:0000256" key="6">
    <source>
        <dbReference type="HAMAP-Rule" id="MF_00838"/>
    </source>
</evidence>
<dbReference type="Proteomes" id="UP001527882">
    <property type="component" value="Unassembled WGS sequence"/>
</dbReference>
<comment type="function">
    <text evidence="6">Catalyzes the condensation of 2 ATP molecules into cyclic di-AMP (c-di-AMP), a second messenger used to regulate differing processes in different bacteria.</text>
</comment>
<keyword evidence="6" id="KW-1003">Cell membrane</keyword>
<dbReference type="EMBL" id="JAQAGZ010000007">
    <property type="protein sequence ID" value="MCZ8513257.1"/>
    <property type="molecule type" value="Genomic_DNA"/>
</dbReference>
<dbReference type="EC" id="2.7.7.85" evidence="6"/>
<dbReference type="InterPro" id="IPR034693">
    <property type="entry name" value="CdaS"/>
</dbReference>
<dbReference type="Gene3D" id="3.40.1700.10">
    <property type="entry name" value="DNA integrity scanning protein, DisA, N-terminal domain"/>
    <property type="match status" value="1"/>
</dbReference>
<evidence type="ECO:0000256" key="2">
    <source>
        <dbReference type="ARBA" id="ARBA00022679"/>
    </source>
</evidence>
<comment type="subunit">
    <text evidence="6">Probably oligomerizes.</text>
</comment>
<dbReference type="PANTHER" id="PTHR34185:SF2">
    <property type="entry name" value="CYCLIC DI-AMP SYNTHASE CDAS"/>
    <property type="match status" value="1"/>
</dbReference>
<dbReference type="Pfam" id="PF02457">
    <property type="entry name" value="DAC"/>
    <property type="match status" value="1"/>
</dbReference>
<dbReference type="InterPro" id="IPR003390">
    <property type="entry name" value="DNA_integrity_scan_DisA_N"/>
</dbReference>